<reference evidence="2" key="1">
    <citation type="submission" date="2022-06" db="EMBL/GenBank/DDBJ databases">
        <title>Alkalimarinus sp. nov., isolated from gut of a Alitta virens.</title>
        <authorList>
            <person name="Yang A.I."/>
            <person name="Shin N.-R."/>
        </authorList>
    </citation>
    <scope>NUCLEOTIDE SEQUENCE</scope>
    <source>
        <strain evidence="2">A2M4</strain>
    </source>
</reference>
<keyword evidence="1" id="KW-0812">Transmembrane</keyword>
<dbReference type="Pfam" id="PF11249">
    <property type="entry name" value="DUF3047"/>
    <property type="match status" value="1"/>
</dbReference>
<evidence type="ECO:0000313" key="2">
    <source>
        <dbReference type="EMBL" id="UZE94501.1"/>
    </source>
</evidence>
<sequence>MAVVAIGLIGILVETTVMKLMFRYIRARVTLKVLFYFFLSIILACIAQAETGGTIPVGKFSSGGLEGWEEKLFNGKTSYVFVQLGDTTALKADSKASASGLVKKITVDIKKYPYLTWRWRVSNRLGQMDEKQKSGDDYAARIYVVVSGGLFFWNTKAINYVWSSNLPKGTSWPNAFAGSSARMYAIRSSDDQLETWYEEKRNVYEDFRKLFGSEVRYIHVVALMTDTDNSEGKVVSYYGDITFSQK</sequence>
<organism evidence="2 3">
    <name type="scientific">Alkalimarinus alittae</name>
    <dbReference type="NCBI Taxonomy" id="2961619"/>
    <lineage>
        <taxon>Bacteria</taxon>
        <taxon>Pseudomonadati</taxon>
        <taxon>Pseudomonadota</taxon>
        <taxon>Gammaproteobacteria</taxon>
        <taxon>Alteromonadales</taxon>
        <taxon>Alteromonadaceae</taxon>
        <taxon>Alkalimarinus</taxon>
    </lineage>
</organism>
<dbReference type="EMBL" id="CP100390">
    <property type="protein sequence ID" value="UZE94501.1"/>
    <property type="molecule type" value="Genomic_DNA"/>
</dbReference>
<keyword evidence="1" id="KW-0472">Membrane</keyword>
<gene>
    <name evidence="2" type="ORF">NKI27_10405</name>
</gene>
<feature type="transmembrane region" description="Helical" evidence="1">
    <location>
        <begin position="6"/>
        <end position="22"/>
    </location>
</feature>
<keyword evidence="3" id="KW-1185">Reference proteome</keyword>
<name>A0ABY6MXD9_9ALTE</name>
<protein>
    <submittedName>
        <fullName evidence="2">DUF3047 domain-containing protein</fullName>
    </submittedName>
</protein>
<accession>A0ABY6MXD9</accession>
<evidence type="ECO:0000256" key="1">
    <source>
        <dbReference type="SAM" id="Phobius"/>
    </source>
</evidence>
<dbReference type="Proteomes" id="UP001163739">
    <property type="component" value="Chromosome"/>
</dbReference>
<dbReference type="RefSeq" id="WP_265045993.1">
    <property type="nucleotide sequence ID" value="NZ_CP100390.1"/>
</dbReference>
<dbReference type="InterPro" id="IPR021409">
    <property type="entry name" value="DUF3047"/>
</dbReference>
<keyword evidence="1" id="KW-1133">Transmembrane helix</keyword>
<evidence type="ECO:0000313" key="3">
    <source>
        <dbReference type="Proteomes" id="UP001163739"/>
    </source>
</evidence>
<feature type="transmembrane region" description="Helical" evidence="1">
    <location>
        <begin position="29"/>
        <end position="49"/>
    </location>
</feature>
<proteinExistence type="predicted"/>